<evidence type="ECO:0000313" key="12">
    <source>
        <dbReference type="EMBL" id="QEM84141.1"/>
    </source>
</evidence>
<accession>A0A5C1NNG5</accession>
<evidence type="ECO:0000256" key="4">
    <source>
        <dbReference type="ARBA" id="ARBA00022452"/>
    </source>
</evidence>
<evidence type="ECO:0000313" key="13">
    <source>
        <dbReference type="Proteomes" id="UP000324285"/>
    </source>
</evidence>
<dbReference type="Gene3D" id="2.40.170.10">
    <property type="entry name" value="Porin, LamB type"/>
    <property type="match status" value="1"/>
</dbReference>
<dbReference type="GO" id="GO:0015288">
    <property type="term" value="F:porin activity"/>
    <property type="evidence" value="ECO:0007669"/>
    <property type="project" value="UniProtKB-KW"/>
</dbReference>
<dbReference type="Proteomes" id="UP000324285">
    <property type="component" value="Chromosome"/>
</dbReference>
<dbReference type="InterPro" id="IPR003192">
    <property type="entry name" value="Porin_LamB"/>
</dbReference>
<evidence type="ECO:0000256" key="1">
    <source>
        <dbReference type="ARBA" id="ARBA00004571"/>
    </source>
</evidence>
<keyword evidence="5" id="KW-0812">Transmembrane</keyword>
<reference evidence="12" key="1">
    <citation type="submission" date="2021-02" db="EMBL/GenBank/DDBJ databases">
        <title>Strain Y2R2, a novel species of the genus Halomonas.</title>
        <authorList>
            <person name="Huang H."/>
        </authorList>
    </citation>
    <scope>NUCLEOTIDE SEQUENCE</scope>
    <source>
        <strain evidence="12">Y2R2</strain>
    </source>
</reference>
<evidence type="ECO:0000256" key="5">
    <source>
        <dbReference type="ARBA" id="ARBA00022692"/>
    </source>
</evidence>
<dbReference type="OrthoDB" id="106611at2"/>
<keyword evidence="7" id="KW-0626">Porin</keyword>
<dbReference type="GO" id="GO:0015774">
    <property type="term" value="P:polysaccharide transport"/>
    <property type="evidence" value="ECO:0007669"/>
    <property type="project" value="TreeGrafter"/>
</dbReference>
<evidence type="ECO:0000256" key="8">
    <source>
        <dbReference type="ARBA" id="ARBA00023136"/>
    </source>
</evidence>
<dbReference type="PANTHER" id="PTHR38762:SF1">
    <property type="entry name" value="CRYPTIC OUTER MEMBRANE PORIN BGLH-RELATED"/>
    <property type="match status" value="1"/>
</dbReference>
<keyword evidence="3" id="KW-0813">Transport</keyword>
<dbReference type="CDD" id="cd01346">
    <property type="entry name" value="Maltoporin-like"/>
    <property type="match status" value="1"/>
</dbReference>
<dbReference type="EMBL" id="CP038437">
    <property type="protein sequence ID" value="QEM84141.1"/>
    <property type="molecule type" value="Genomic_DNA"/>
</dbReference>
<comment type="similarity">
    <text evidence="2">Belongs to the porin LamB (TC 1.B.3) family.</text>
</comment>
<dbReference type="KEGG" id="hbh:E4T21_15465"/>
<evidence type="ECO:0000256" key="10">
    <source>
        <dbReference type="SAM" id="MobiDB-lite"/>
    </source>
</evidence>
<feature type="region of interest" description="Disordered" evidence="10">
    <location>
        <begin position="66"/>
        <end position="90"/>
    </location>
</feature>
<feature type="signal peptide" evidence="11">
    <location>
        <begin position="1"/>
        <end position="25"/>
    </location>
</feature>
<dbReference type="Pfam" id="PF02264">
    <property type="entry name" value="LamB"/>
    <property type="match status" value="1"/>
</dbReference>
<dbReference type="PANTHER" id="PTHR38762">
    <property type="entry name" value="CRYPTIC OUTER MEMBRANE PORIN BGLH-RELATED"/>
    <property type="match status" value="1"/>
</dbReference>
<dbReference type="SUPFAM" id="SSF57997">
    <property type="entry name" value="Tropomyosin"/>
    <property type="match status" value="1"/>
</dbReference>
<feature type="compositionally biased region" description="Basic and acidic residues" evidence="10">
    <location>
        <begin position="66"/>
        <end position="84"/>
    </location>
</feature>
<keyword evidence="9" id="KW-0998">Cell outer membrane</keyword>
<evidence type="ECO:0000256" key="2">
    <source>
        <dbReference type="ARBA" id="ARBA00007055"/>
    </source>
</evidence>
<keyword evidence="13" id="KW-1185">Reference proteome</keyword>
<dbReference type="GO" id="GO:0009279">
    <property type="term" value="C:cell outer membrane"/>
    <property type="evidence" value="ECO:0007669"/>
    <property type="project" value="UniProtKB-SubCell"/>
</dbReference>
<keyword evidence="6" id="KW-0406">Ion transport</keyword>
<gene>
    <name evidence="12" type="ORF">E4T21_15465</name>
</gene>
<dbReference type="AlphaFoldDB" id="A0A5C1NNG5"/>
<evidence type="ECO:0000256" key="3">
    <source>
        <dbReference type="ARBA" id="ARBA00022448"/>
    </source>
</evidence>
<proteinExistence type="inferred from homology"/>
<dbReference type="InterPro" id="IPR050286">
    <property type="entry name" value="G_neg_Bact_CarbUptk_Porin"/>
</dbReference>
<evidence type="ECO:0000256" key="9">
    <source>
        <dbReference type="ARBA" id="ARBA00023237"/>
    </source>
</evidence>
<evidence type="ECO:0000256" key="11">
    <source>
        <dbReference type="SAM" id="SignalP"/>
    </source>
</evidence>
<sequence>MIRLKTPLALAIAAAGLSLAGVANAQMTPELEARLAELEQRIISAEQRAAAAEQRADVAEARLEQRQQNDADLEERLASVEEKASSSSLNDDEGIEFSAYARSGLLLGDDGKSLPGGPYVTPAGATGGAVGRLGNEPDTYVETQLGYRQTFDNGAKANYQVMIADGVTTSNDWTSDESDLNVRQVYVELSDLPSFTGAFEGTTLWAGKRFDRDNFDIHWLDSDIMFLAGTGAGIYDVKLADNWKANFSVYGRTYSDFPVDSSLPEATGDTDSLIYTINNRIGNWQWMLNGLSAADNDERVLDEHTDEAADSGFHTMLAYHGDSFFGLREGSFKAALLYGEGLGAEVKSLGTDGNLTDDAKTTRLALYGTTYLAPKWRIAPAVLAQTSEDRYTKGDEYNWATFNARLAHEITDNFEMQYEGTYQWMDLDQAALGDAAEGAYTRFTIAPTFKPQVGGFWNRPEIRLFASYSDWDDELNDYMTNDDFGKEGFAGGQWAFGVQAETWF</sequence>
<evidence type="ECO:0000256" key="7">
    <source>
        <dbReference type="ARBA" id="ARBA00023114"/>
    </source>
</evidence>
<protein>
    <submittedName>
        <fullName evidence="12">Carbohydrate porin</fullName>
    </submittedName>
</protein>
<keyword evidence="11" id="KW-0732">Signal</keyword>
<name>A0A5C1NNG5_9GAMM</name>
<dbReference type="GO" id="GO:0046930">
    <property type="term" value="C:pore complex"/>
    <property type="evidence" value="ECO:0007669"/>
    <property type="project" value="UniProtKB-KW"/>
</dbReference>
<evidence type="ECO:0000256" key="6">
    <source>
        <dbReference type="ARBA" id="ARBA00023065"/>
    </source>
</evidence>
<dbReference type="SUPFAM" id="SSF56935">
    <property type="entry name" value="Porins"/>
    <property type="match status" value="1"/>
</dbReference>
<comment type="subcellular location">
    <subcellularLocation>
        <location evidence="1">Cell outer membrane</location>
        <topology evidence="1">Multi-pass membrane protein</topology>
    </subcellularLocation>
</comment>
<dbReference type="InterPro" id="IPR036998">
    <property type="entry name" value="Porin_LamB_sf"/>
</dbReference>
<keyword evidence="4" id="KW-1134">Transmembrane beta strand</keyword>
<organism evidence="12 13">
    <name type="scientific">Halomonas binhaiensis</name>
    <dbReference type="NCBI Taxonomy" id="2562282"/>
    <lineage>
        <taxon>Bacteria</taxon>
        <taxon>Pseudomonadati</taxon>
        <taxon>Pseudomonadota</taxon>
        <taxon>Gammaproteobacteria</taxon>
        <taxon>Oceanospirillales</taxon>
        <taxon>Halomonadaceae</taxon>
        <taxon>Halomonas</taxon>
    </lineage>
</organism>
<dbReference type="GO" id="GO:0006811">
    <property type="term" value="P:monoatomic ion transport"/>
    <property type="evidence" value="ECO:0007669"/>
    <property type="project" value="UniProtKB-KW"/>
</dbReference>
<keyword evidence="8" id="KW-0472">Membrane</keyword>
<dbReference type="GO" id="GO:0015144">
    <property type="term" value="F:carbohydrate transmembrane transporter activity"/>
    <property type="evidence" value="ECO:0007669"/>
    <property type="project" value="TreeGrafter"/>
</dbReference>
<feature type="chain" id="PRO_5023032824" evidence="11">
    <location>
        <begin position="26"/>
        <end position="504"/>
    </location>
</feature>